<evidence type="ECO:0000256" key="5">
    <source>
        <dbReference type="ARBA" id="ARBA00022679"/>
    </source>
</evidence>
<dbReference type="Proteomes" id="UP001589789">
    <property type="component" value="Unassembled WGS sequence"/>
</dbReference>
<comment type="catalytic activity">
    <reaction evidence="10 11">
        <text>RNA(n) + a ribonucleoside 5'-triphosphate = RNA(n+1) + diphosphate</text>
        <dbReference type="Rhea" id="RHEA:21248"/>
        <dbReference type="Rhea" id="RHEA-COMP:14527"/>
        <dbReference type="Rhea" id="RHEA-COMP:17342"/>
        <dbReference type="ChEBI" id="CHEBI:33019"/>
        <dbReference type="ChEBI" id="CHEBI:61557"/>
        <dbReference type="ChEBI" id="CHEBI:140395"/>
        <dbReference type="EC" id="2.7.7.6"/>
    </reaction>
</comment>
<dbReference type="RefSeq" id="WP_377055180.1">
    <property type="nucleotide sequence ID" value="NZ_JBHLVZ010000084.1"/>
</dbReference>
<dbReference type="GO" id="GO:0003899">
    <property type="term" value="F:DNA-directed RNA polymerase activity"/>
    <property type="evidence" value="ECO:0007669"/>
    <property type="project" value="UniProtKB-EC"/>
</dbReference>
<comment type="subunit">
    <text evidence="11">The RNAP catalytic core consists of 2 alpha, 1 beta, 1 beta' and 1 omega subunit. When a sigma factor is associated with the core the holoenzyme is formed, which can initiate transcription.</text>
</comment>
<dbReference type="PANTHER" id="PTHR34476">
    <property type="entry name" value="DNA-DIRECTED RNA POLYMERASE SUBUNIT OMEGA"/>
    <property type="match status" value="1"/>
</dbReference>
<evidence type="ECO:0000256" key="11">
    <source>
        <dbReference type="HAMAP-Rule" id="MF_00366"/>
    </source>
</evidence>
<comment type="function">
    <text evidence="11">Promotes RNA polymerase assembly. Latches the N- and C-terminal regions of the beta' subunit thereby facilitating its interaction with the beta and alpha subunits.</text>
</comment>
<keyword evidence="5 11" id="KW-0808">Transferase</keyword>
<evidence type="ECO:0000256" key="10">
    <source>
        <dbReference type="ARBA" id="ARBA00048552"/>
    </source>
</evidence>
<evidence type="ECO:0000256" key="2">
    <source>
        <dbReference type="ARBA" id="ARBA00012418"/>
    </source>
</evidence>
<evidence type="ECO:0000256" key="8">
    <source>
        <dbReference type="ARBA" id="ARBA00029924"/>
    </source>
</evidence>
<dbReference type="EC" id="2.7.7.6" evidence="2 11"/>
<comment type="similarity">
    <text evidence="1 11">Belongs to the RNA polymerase subunit omega family.</text>
</comment>
<dbReference type="Gene3D" id="3.90.940.10">
    <property type="match status" value="1"/>
</dbReference>
<keyword evidence="4 11" id="KW-0240">DNA-directed RNA polymerase</keyword>
<evidence type="ECO:0000256" key="6">
    <source>
        <dbReference type="ARBA" id="ARBA00022695"/>
    </source>
</evidence>
<keyword evidence="6 11" id="KW-0548">Nucleotidyltransferase</keyword>
<dbReference type="InterPro" id="IPR036161">
    <property type="entry name" value="RPB6/omega-like_sf"/>
</dbReference>
<reference evidence="12 13" key="1">
    <citation type="submission" date="2024-09" db="EMBL/GenBank/DDBJ databases">
        <authorList>
            <person name="Sun Q."/>
            <person name="Mori K."/>
        </authorList>
    </citation>
    <scope>NUCLEOTIDE SEQUENCE [LARGE SCALE GENOMIC DNA]</scope>
    <source>
        <strain evidence="12 13">CCM 7468</strain>
    </source>
</reference>
<evidence type="ECO:0000256" key="4">
    <source>
        <dbReference type="ARBA" id="ARBA00022478"/>
    </source>
</evidence>
<dbReference type="HAMAP" id="MF_00366">
    <property type="entry name" value="RNApol_bact_RpoZ"/>
    <property type="match status" value="1"/>
</dbReference>
<dbReference type="Pfam" id="PF01192">
    <property type="entry name" value="RNA_pol_Rpb6"/>
    <property type="match status" value="1"/>
</dbReference>
<dbReference type="NCBIfam" id="TIGR00690">
    <property type="entry name" value="rpoZ"/>
    <property type="match status" value="1"/>
</dbReference>
<evidence type="ECO:0000256" key="7">
    <source>
        <dbReference type="ARBA" id="ARBA00023163"/>
    </source>
</evidence>
<dbReference type="InterPro" id="IPR003716">
    <property type="entry name" value="DNA-dir_RNA_pol_omega"/>
</dbReference>
<dbReference type="InterPro" id="IPR006110">
    <property type="entry name" value="Pol_omega/Rpo6/RPB6"/>
</dbReference>
<gene>
    <name evidence="11 12" type="primary">rpoZ</name>
    <name evidence="12" type="ORF">ACFFIC_24140</name>
</gene>
<keyword evidence="7 11" id="KW-0804">Transcription</keyword>
<comment type="caution">
    <text evidence="12">The sequence shown here is derived from an EMBL/GenBank/DDBJ whole genome shotgun (WGS) entry which is preliminary data.</text>
</comment>
<evidence type="ECO:0000256" key="1">
    <source>
        <dbReference type="ARBA" id="ARBA00006711"/>
    </source>
</evidence>
<dbReference type="PANTHER" id="PTHR34476:SF1">
    <property type="entry name" value="DNA-DIRECTED RNA POLYMERASE SUBUNIT OMEGA"/>
    <property type="match status" value="1"/>
</dbReference>
<dbReference type="SMART" id="SM01409">
    <property type="entry name" value="RNA_pol_Rpb6"/>
    <property type="match status" value="1"/>
</dbReference>
<proteinExistence type="inferred from homology"/>
<dbReference type="SUPFAM" id="SSF63562">
    <property type="entry name" value="RPB6/omega subunit-like"/>
    <property type="match status" value="1"/>
</dbReference>
<accession>A0ABV6IYB4</accession>
<evidence type="ECO:0000256" key="3">
    <source>
        <dbReference type="ARBA" id="ARBA00013725"/>
    </source>
</evidence>
<evidence type="ECO:0000313" key="13">
    <source>
        <dbReference type="Proteomes" id="UP001589789"/>
    </source>
</evidence>
<name>A0ABV6IYB4_9PROT</name>
<dbReference type="GO" id="GO:0000428">
    <property type="term" value="C:DNA-directed RNA polymerase complex"/>
    <property type="evidence" value="ECO:0007669"/>
    <property type="project" value="UniProtKB-KW"/>
</dbReference>
<evidence type="ECO:0000313" key="12">
    <source>
        <dbReference type="EMBL" id="MFC0388609.1"/>
    </source>
</evidence>
<evidence type="ECO:0000256" key="9">
    <source>
        <dbReference type="ARBA" id="ARBA00030998"/>
    </source>
</evidence>
<organism evidence="12 13">
    <name type="scientific">Muricoccus vinaceus</name>
    <dbReference type="NCBI Taxonomy" id="424704"/>
    <lineage>
        <taxon>Bacteria</taxon>
        <taxon>Pseudomonadati</taxon>
        <taxon>Pseudomonadota</taxon>
        <taxon>Alphaproteobacteria</taxon>
        <taxon>Acetobacterales</taxon>
        <taxon>Roseomonadaceae</taxon>
        <taxon>Muricoccus</taxon>
    </lineage>
</organism>
<keyword evidence="13" id="KW-1185">Reference proteome</keyword>
<dbReference type="EMBL" id="JBHLVZ010000084">
    <property type="protein sequence ID" value="MFC0388609.1"/>
    <property type="molecule type" value="Genomic_DNA"/>
</dbReference>
<sequence>MARVTVEDCILQVPNRFDLVLLAAQRARAISRGEELTIDRDNDKNPVIALREIADQTVELGGLEQDIIKSLLRAPEPEPVEEEVIDLIATDENIFGVMDVTEESAAEAGMQVEDMSGDDLEAAIAAELGGRR</sequence>
<protein>
    <recommendedName>
        <fullName evidence="3 11">DNA-directed RNA polymerase subunit omega</fullName>
        <shortName evidence="11">RNAP omega subunit</shortName>
        <ecNumber evidence="2 11">2.7.7.6</ecNumber>
    </recommendedName>
    <alternativeName>
        <fullName evidence="9 11">RNA polymerase omega subunit</fullName>
    </alternativeName>
    <alternativeName>
        <fullName evidence="8 11">Transcriptase subunit omega</fullName>
    </alternativeName>
</protein>